<dbReference type="Pfam" id="PF09579">
    <property type="entry name" value="Spore_YtfJ"/>
    <property type="match status" value="1"/>
</dbReference>
<dbReference type="AlphaFoldDB" id="A0A0S6UGN1"/>
<sequence length="159" mass="16360">MPEHPIEALMKTAMESIKDMVDVNTVVGDPIETQDGQVIVPVSRVTAGFAAGGSEYESSTADGGGGGKESLPFGGGSGAGVSVQPVGFLVVGKEQVRLLPVDGNAVVDRLIDVAPQVMEKIQELLGKGKSAKGNGKVNGSSTPTTVRTKMVLRPQDAEE</sequence>
<evidence type="ECO:0000313" key="2">
    <source>
        <dbReference type="EMBL" id="GAF27144.1"/>
    </source>
</evidence>
<feature type="region of interest" description="Disordered" evidence="1">
    <location>
        <begin position="54"/>
        <end position="73"/>
    </location>
</feature>
<organism evidence="2">
    <name type="scientific">Moorella thermoacetica Y72</name>
    <dbReference type="NCBI Taxonomy" id="1325331"/>
    <lineage>
        <taxon>Bacteria</taxon>
        <taxon>Bacillati</taxon>
        <taxon>Bacillota</taxon>
        <taxon>Clostridia</taxon>
        <taxon>Neomoorellales</taxon>
        <taxon>Neomoorellaceae</taxon>
        <taxon>Neomoorella</taxon>
    </lineage>
</organism>
<evidence type="ECO:0000256" key="1">
    <source>
        <dbReference type="SAM" id="MobiDB-lite"/>
    </source>
</evidence>
<dbReference type="EMBL" id="DF238840">
    <property type="protein sequence ID" value="GAF27144.1"/>
    <property type="molecule type" value="Genomic_DNA"/>
</dbReference>
<dbReference type="Proteomes" id="UP000063718">
    <property type="component" value="Unassembled WGS sequence"/>
</dbReference>
<dbReference type="PIRSF" id="PIRSF021377">
    <property type="entry name" value="YtfJ"/>
    <property type="match status" value="1"/>
</dbReference>
<dbReference type="RefSeq" id="WP_011392871.1">
    <property type="nucleotide sequence ID" value="NZ_DF238840.1"/>
</dbReference>
<name>A0A0S6UGN1_NEOTH</name>
<protein>
    <submittedName>
        <fullName evidence="2">Uncharacterized conserved protein</fullName>
    </submittedName>
</protein>
<accession>A0A0S6UGN1</accession>
<dbReference type="GeneID" id="45617400"/>
<feature type="compositionally biased region" description="Polar residues" evidence="1">
    <location>
        <begin position="137"/>
        <end position="147"/>
    </location>
</feature>
<reference evidence="2" key="1">
    <citation type="journal article" date="2014" name="Gene">
        <title>Genome-guided analysis of transformation efficiency and carbon dioxide assimilation by Moorella thermoacetica Y72.</title>
        <authorList>
            <person name="Tsukahara K."/>
            <person name="Kita A."/>
            <person name="Nakashimada Y."/>
            <person name="Hoshino T."/>
            <person name="Murakami K."/>
        </authorList>
    </citation>
    <scope>NUCLEOTIDE SEQUENCE [LARGE SCALE GENOMIC DNA]</scope>
    <source>
        <strain evidence="2">Y72</strain>
    </source>
</reference>
<dbReference type="PANTHER" id="PTHR39162">
    <property type="entry name" value="GLL3345 PROTEIN"/>
    <property type="match status" value="1"/>
</dbReference>
<dbReference type="InterPro" id="IPR014229">
    <property type="entry name" value="Spore_YtfJ"/>
</dbReference>
<feature type="compositionally biased region" description="Gly residues" evidence="1">
    <location>
        <begin position="62"/>
        <end position="73"/>
    </location>
</feature>
<dbReference type="PANTHER" id="PTHR39162:SF1">
    <property type="entry name" value="SPORULATION PROTEIN YTFJ"/>
    <property type="match status" value="1"/>
</dbReference>
<proteinExistence type="predicted"/>
<feature type="region of interest" description="Disordered" evidence="1">
    <location>
        <begin position="128"/>
        <end position="159"/>
    </location>
</feature>
<dbReference type="NCBIfam" id="TIGR02874">
    <property type="entry name" value="spore_ytfJ"/>
    <property type="match status" value="1"/>
</dbReference>
<gene>
    <name evidence="2" type="ORF">MTY_2485</name>
</gene>